<protein>
    <submittedName>
        <fullName evidence="2">Uncharacterized protein</fullName>
    </submittedName>
</protein>
<evidence type="ECO:0000313" key="3">
    <source>
        <dbReference type="Proteomes" id="UP001153709"/>
    </source>
</evidence>
<proteinExistence type="predicted"/>
<gene>
    <name evidence="2" type="ORF">DIABBA_LOCUS619</name>
</gene>
<sequence length="165" mass="18203">MPINELINKMQCMTSMKKLAILSAVRQDGRLNFTNMNPTPGTPPGPVHGVNVMLGGAMISGILLVLFVMCYCCNKTNRKAQPHLGNYWRDPGLSMEIYTVESAQNWLVSEDLCNEIHRPPTPGPPPAYEAVVVPVNTKDQQNTKEDETGLPSYETAVKQLNGFKS</sequence>
<name>A0A9N9SP74_DIABA</name>
<organism evidence="2 3">
    <name type="scientific">Diabrotica balteata</name>
    <name type="common">Banded cucumber beetle</name>
    <dbReference type="NCBI Taxonomy" id="107213"/>
    <lineage>
        <taxon>Eukaryota</taxon>
        <taxon>Metazoa</taxon>
        <taxon>Ecdysozoa</taxon>
        <taxon>Arthropoda</taxon>
        <taxon>Hexapoda</taxon>
        <taxon>Insecta</taxon>
        <taxon>Pterygota</taxon>
        <taxon>Neoptera</taxon>
        <taxon>Endopterygota</taxon>
        <taxon>Coleoptera</taxon>
        <taxon>Polyphaga</taxon>
        <taxon>Cucujiformia</taxon>
        <taxon>Chrysomeloidea</taxon>
        <taxon>Chrysomelidae</taxon>
        <taxon>Galerucinae</taxon>
        <taxon>Diabroticina</taxon>
        <taxon>Diabroticites</taxon>
        <taxon>Diabrotica</taxon>
    </lineage>
</organism>
<keyword evidence="1" id="KW-1133">Transmembrane helix</keyword>
<evidence type="ECO:0000256" key="1">
    <source>
        <dbReference type="SAM" id="Phobius"/>
    </source>
</evidence>
<dbReference type="OrthoDB" id="7674340at2759"/>
<keyword evidence="3" id="KW-1185">Reference proteome</keyword>
<dbReference type="EMBL" id="OU898276">
    <property type="protein sequence ID" value="CAG9826510.1"/>
    <property type="molecule type" value="Genomic_DNA"/>
</dbReference>
<evidence type="ECO:0000313" key="2">
    <source>
        <dbReference type="EMBL" id="CAG9826510.1"/>
    </source>
</evidence>
<feature type="transmembrane region" description="Helical" evidence="1">
    <location>
        <begin position="52"/>
        <end position="73"/>
    </location>
</feature>
<reference evidence="2" key="1">
    <citation type="submission" date="2022-01" db="EMBL/GenBank/DDBJ databases">
        <authorList>
            <person name="King R."/>
        </authorList>
    </citation>
    <scope>NUCLEOTIDE SEQUENCE</scope>
</reference>
<dbReference type="AlphaFoldDB" id="A0A9N9SP74"/>
<accession>A0A9N9SP74</accession>
<keyword evidence="1" id="KW-0812">Transmembrane</keyword>
<dbReference type="Proteomes" id="UP001153709">
    <property type="component" value="Chromosome 1"/>
</dbReference>
<keyword evidence="1" id="KW-0472">Membrane</keyword>